<feature type="chain" id="PRO_5025676890" description="Secreted protein" evidence="1">
    <location>
        <begin position="21"/>
        <end position="185"/>
    </location>
</feature>
<evidence type="ECO:0000256" key="1">
    <source>
        <dbReference type="SAM" id="SignalP"/>
    </source>
</evidence>
<accession>A0A6A6ZUF8</accession>
<sequence>MFINYTPHLLLATLAGRAIASPTPVNEAKALLTAPQAGIADGTYFVDLNEDGTTNYTVITPEAILKGRAASLNTPKAGSALVARGSRAHCSNHGVDAASLAGAQRAFAEMCGNGYWFNSRAIAQVWGSAIAYGCNYGNGQTCHSADVWSFYGGIDNGCGYASAGWWSMEEWKASYGREVNPAGYC</sequence>
<evidence type="ECO:0000313" key="3">
    <source>
        <dbReference type="Proteomes" id="UP000799424"/>
    </source>
</evidence>
<protein>
    <recommendedName>
        <fullName evidence="4">Secreted protein</fullName>
    </recommendedName>
</protein>
<dbReference type="Proteomes" id="UP000799424">
    <property type="component" value="Unassembled WGS sequence"/>
</dbReference>
<keyword evidence="1" id="KW-0732">Signal</keyword>
<name>A0A6A6ZUF8_9PLEO</name>
<evidence type="ECO:0000313" key="2">
    <source>
        <dbReference type="EMBL" id="KAF2824446.1"/>
    </source>
</evidence>
<organism evidence="2 3">
    <name type="scientific">Ophiobolus disseminans</name>
    <dbReference type="NCBI Taxonomy" id="1469910"/>
    <lineage>
        <taxon>Eukaryota</taxon>
        <taxon>Fungi</taxon>
        <taxon>Dikarya</taxon>
        <taxon>Ascomycota</taxon>
        <taxon>Pezizomycotina</taxon>
        <taxon>Dothideomycetes</taxon>
        <taxon>Pleosporomycetidae</taxon>
        <taxon>Pleosporales</taxon>
        <taxon>Pleosporineae</taxon>
        <taxon>Phaeosphaeriaceae</taxon>
        <taxon>Ophiobolus</taxon>
    </lineage>
</organism>
<proteinExistence type="predicted"/>
<gene>
    <name evidence="2" type="ORF">CC86DRAFT_384076</name>
</gene>
<dbReference type="EMBL" id="MU006230">
    <property type="protein sequence ID" value="KAF2824446.1"/>
    <property type="molecule type" value="Genomic_DNA"/>
</dbReference>
<evidence type="ECO:0008006" key="4">
    <source>
        <dbReference type="Google" id="ProtNLM"/>
    </source>
</evidence>
<feature type="signal peptide" evidence="1">
    <location>
        <begin position="1"/>
        <end position="20"/>
    </location>
</feature>
<dbReference type="AlphaFoldDB" id="A0A6A6ZUF8"/>
<reference evidence="2" key="1">
    <citation type="journal article" date="2020" name="Stud. Mycol.">
        <title>101 Dothideomycetes genomes: a test case for predicting lifestyles and emergence of pathogens.</title>
        <authorList>
            <person name="Haridas S."/>
            <person name="Albert R."/>
            <person name="Binder M."/>
            <person name="Bloem J."/>
            <person name="Labutti K."/>
            <person name="Salamov A."/>
            <person name="Andreopoulos B."/>
            <person name="Baker S."/>
            <person name="Barry K."/>
            <person name="Bills G."/>
            <person name="Bluhm B."/>
            <person name="Cannon C."/>
            <person name="Castanera R."/>
            <person name="Culley D."/>
            <person name="Daum C."/>
            <person name="Ezra D."/>
            <person name="Gonzalez J."/>
            <person name="Henrissat B."/>
            <person name="Kuo A."/>
            <person name="Liang C."/>
            <person name="Lipzen A."/>
            <person name="Lutzoni F."/>
            <person name="Magnuson J."/>
            <person name="Mondo S."/>
            <person name="Nolan M."/>
            <person name="Ohm R."/>
            <person name="Pangilinan J."/>
            <person name="Park H.-J."/>
            <person name="Ramirez L."/>
            <person name="Alfaro M."/>
            <person name="Sun H."/>
            <person name="Tritt A."/>
            <person name="Yoshinaga Y."/>
            <person name="Zwiers L.-H."/>
            <person name="Turgeon B."/>
            <person name="Goodwin S."/>
            <person name="Spatafora J."/>
            <person name="Crous P."/>
            <person name="Grigoriev I."/>
        </authorList>
    </citation>
    <scope>NUCLEOTIDE SEQUENCE</scope>
    <source>
        <strain evidence="2">CBS 113818</strain>
    </source>
</reference>
<keyword evidence="3" id="KW-1185">Reference proteome</keyword>
<dbReference type="OrthoDB" id="5152928at2759"/>